<sequence length="273" mass="28813">MKKVLLFTVLSLSTMLLHAQGWKNILKGVTGKDTTKPATTTTTSSSSSSSSGGLGSIIGAITGSGKKDSLSTTDVVSGLKEALNQGVNKGTSKLSAVDGFFKDAAVKILLPPEAQKVEKTLRSVGMGKLVDNAILSMNRAAEDAAKGAAPIFLGAVKQMSITDAWDILRGTDTAATGYLRKTTTSPLTAAFKPVIDTSLKKVDATKYWTALFNEYNKLPMVSKVNPDLSSFVTEKALAGVFYQIALEEKSIRKDPLGQASDLLKKVFSSVTGK</sequence>
<feature type="region of interest" description="Disordered" evidence="1">
    <location>
        <begin position="30"/>
        <end position="52"/>
    </location>
</feature>
<dbReference type="Proteomes" id="UP000261284">
    <property type="component" value="Unassembled WGS sequence"/>
</dbReference>
<accession>A0A3E1NI14</accession>
<feature type="chain" id="PRO_5017708198" evidence="2">
    <location>
        <begin position="20"/>
        <end position="273"/>
    </location>
</feature>
<keyword evidence="4" id="KW-1185">Reference proteome</keyword>
<dbReference type="Pfam" id="PF13852">
    <property type="entry name" value="DUF4197"/>
    <property type="match status" value="1"/>
</dbReference>
<evidence type="ECO:0000313" key="3">
    <source>
        <dbReference type="EMBL" id="RFM27585.1"/>
    </source>
</evidence>
<organism evidence="3 4">
    <name type="scientific">Deminuibacter soli</name>
    <dbReference type="NCBI Taxonomy" id="2291815"/>
    <lineage>
        <taxon>Bacteria</taxon>
        <taxon>Pseudomonadati</taxon>
        <taxon>Bacteroidota</taxon>
        <taxon>Chitinophagia</taxon>
        <taxon>Chitinophagales</taxon>
        <taxon>Chitinophagaceae</taxon>
        <taxon>Deminuibacter</taxon>
    </lineage>
</organism>
<evidence type="ECO:0000256" key="1">
    <source>
        <dbReference type="SAM" id="MobiDB-lite"/>
    </source>
</evidence>
<proteinExistence type="predicted"/>
<protein>
    <submittedName>
        <fullName evidence="3">DUF4197 domain-containing protein</fullName>
    </submittedName>
</protein>
<evidence type="ECO:0000313" key="4">
    <source>
        <dbReference type="Proteomes" id="UP000261284"/>
    </source>
</evidence>
<comment type="caution">
    <text evidence="3">The sequence shown here is derived from an EMBL/GenBank/DDBJ whole genome shotgun (WGS) entry which is preliminary data.</text>
</comment>
<keyword evidence="2" id="KW-0732">Signal</keyword>
<feature type="signal peptide" evidence="2">
    <location>
        <begin position="1"/>
        <end position="19"/>
    </location>
</feature>
<dbReference type="OrthoDB" id="5292580at2"/>
<name>A0A3E1NI14_9BACT</name>
<dbReference type="AlphaFoldDB" id="A0A3E1NI14"/>
<dbReference type="InterPro" id="IPR025245">
    <property type="entry name" value="DUF4197"/>
</dbReference>
<gene>
    <name evidence="3" type="ORF">DXN05_12760</name>
</gene>
<reference evidence="3 4" key="1">
    <citation type="submission" date="2018-08" db="EMBL/GenBank/DDBJ databases">
        <title>Chitinophagaceae sp. K23C18032701, a novel bacterium isolated from forest soil.</title>
        <authorList>
            <person name="Wang C."/>
        </authorList>
    </citation>
    <scope>NUCLEOTIDE SEQUENCE [LARGE SCALE GENOMIC DNA]</scope>
    <source>
        <strain evidence="3 4">K23C18032701</strain>
    </source>
</reference>
<evidence type="ECO:0000256" key="2">
    <source>
        <dbReference type="SAM" id="SignalP"/>
    </source>
</evidence>
<dbReference type="RefSeq" id="WP_116847662.1">
    <property type="nucleotide sequence ID" value="NZ_QTJU01000004.1"/>
</dbReference>
<dbReference type="EMBL" id="QTJU01000004">
    <property type="protein sequence ID" value="RFM27585.1"/>
    <property type="molecule type" value="Genomic_DNA"/>
</dbReference>
<feature type="compositionally biased region" description="Low complexity" evidence="1">
    <location>
        <begin position="39"/>
        <end position="52"/>
    </location>
</feature>